<evidence type="ECO:0000313" key="2">
    <source>
        <dbReference type="Proteomes" id="UP001642360"/>
    </source>
</evidence>
<comment type="caution">
    <text evidence="1">The sequence shown here is derived from an EMBL/GenBank/DDBJ whole genome shotgun (WGS) entry which is preliminary data.</text>
</comment>
<gene>
    <name evidence="1" type="ORF">ILEXP_LOCUS56941</name>
</gene>
<reference evidence="1 2" key="1">
    <citation type="submission" date="2024-02" db="EMBL/GenBank/DDBJ databases">
        <authorList>
            <person name="Vignale AGUSTIN F."/>
            <person name="Sosa J E."/>
            <person name="Modenutti C."/>
        </authorList>
    </citation>
    <scope>NUCLEOTIDE SEQUENCE [LARGE SCALE GENOMIC DNA]</scope>
</reference>
<accession>A0ABC8UZE9</accession>
<evidence type="ECO:0000313" key="1">
    <source>
        <dbReference type="EMBL" id="CAK9186448.1"/>
    </source>
</evidence>
<name>A0ABC8UZE9_9AQUA</name>
<keyword evidence="2" id="KW-1185">Reference proteome</keyword>
<dbReference type="Proteomes" id="UP001642360">
    <property type="component" value="Unassembled WGS sequence"/>
</dbReference>
<proteinExistence type="predicted"/>
<protein>
    <submittedName>
        <fullName evidence="1">Uncharacterized protein</fullName>
    </submittedName>
</protein>
<dbReference type="EMBL" id="CAUOFW020009588">
    <property type="protein sequence ID" value="CAK9186448.1"/>
    <property type="molecule type" value="Genomic_DNA"/>
</dbReference>
<organism evidence="1 2">
    <name type="scientific">Ilex paraguariensis</name>
    <name type="common">yerba mate</name>
    <dbReference type="NCBI Taxonomy" id="185542"/>
    <lineage>
        <taxon>Eukaryota</taxon>
        <taxon>Viridiplantae</taxon>
        <taxon>Streptophyta</taxon>
        <taxon>Embryophyta</taxon>
        <taxon>Tracheophyta</taxon>
        <taxon>Spermatophyta</taxon>
        <taxon>Magnoliopsida</taxon>
        <taxon>eudicotyledons</taxon>
        <taxon>Gunneridae</taxon>
        <taxon>Pentapetalae</taxon>
        <taxon>asterids</taxon>
        <taxon>campanulids</taxon>
        <taxon>Aquifoliales</taxon>
        <taxon>Aquifoliaceae</taxon>
        <taxon>Ilex</taxon>
    </lineage>
</organism>
<dbReference type="AlphaFoldDB" id="A0ABC8UZE9"/>
<sequence>MAADAKMAAEYEMADRELTKESRSETRFSCVNVVEQKKSRGERDSRTITWSDNGSLVFEKRESRDCAVVVRRRVDSRGGLLSRKVAKPFELSALVHCRYGRSLQNLGKNERPVGEERLGDYLGRIGLTLVPEKQLMHISDLIWNNVEAGRSKGHLETDPMLEGVAYYRDISLVDGLPDRREHRTGISRTVVHDAERKSLIAKTCGFPGIGCGAWNSVDGFPRRGLALRPAWSRHVGMESA</sequence>